<dbReference type="EMBL" id="MPUH01000805">
    <property type="protein sequence ID" value="OMJ73667.1"/>
    <property type="molecule type" value="Genomic_DNA"/>
</dbReference>
<dbReference type="Proteomes" id="UP000187209">
    <property type="component" value="Unassembled WGS sequence"/>
</dbReference>
<dbReference type="OrthoDB" id="448484at2759"/>
<evidence type="ECO:0000313" key="4">
    <source>
        <dbReference type="Proteomes" id="UP000187209"/>
    </source>
</evidence>
<dbReference type="PANTHER" id="PTHR24111">
    <property type="entry name" value="LEUCINE-RICH REPEAT-CONTAINING PROTEIN 34"/>
    <property type="match status" value="1"/>
</dbReference>
<sequence length="375" mass="44305">MDPFAVQAEFKFVKELPKTKRNLEEQARIEAQERQHEEFKKQEKKMSEEQQQRLKAEEWERAKHKQEIEKKRLEEDRRKREEVQQRSTLEGRLAKLIADLNSNNTNSEVTLSGIDMGPARWRILAEALETNISLKELHLVKKGISDDDGEELMTRLKKNFTLEKLELQGNNLGKSTGRVVGELLEINDTMKYIDLEGNDLYDKDLKDISGIVSIAEGIKKNTCLVTLNLSSCNLDNQCGKLLADALKVNEVIIHFDFRRNDFDLDTVREINHYLQRNKELYDKERMMEWNERKSAHKEDEYMEMLEITLQQEHMKKVNIMGREEATKQEKVMRWEEERLKKDIEMKREMDKLMNEAKKRQESGKKKGKRHGGKKK</sequence>
<feature type="region of interest" description="Disordered" evidence="2">
    <location>
        <begin position="21"/>
        <end position="68"/>
    </location>
</feature>
<feature type="compositionally biased region" description="Basic and acidic residues" evidence="2">
    <location>
        <begin position="345"/>
        <end position="364"/>
    </location>
</feature>
<keyword evidence="4" id="KW-1185">Reference proteome</keyword>
<evidence type="ECO:0000256" key="2">
    <source>
        <dbReference type="SAM" id="MobiDB-lite"/>
    </source>
</evidence>
<dbReference type="Gene3D" id="3.80.10.10">
    <property type="entry name" value="Ribonuclease Inhibitor"/>
    <property type="match status" value="2"/>
</dbReference>
<dbReference type="AlphaFoldDB" id="A0A1R2BA92"/>
<evidence type="ECO:0000313" key="3">
    <source>
        <dbReference type="EMBL" id="OMJ73667.1"/>
    </source>
</evidence>
<dbReference type="InterPro" id="IPR001611">
    <property type="entry name" value="Leu-rich_rpt"/>
</dbReference>
<dbReference type="PANTHER" id="PTHR24111:SF0">
    <property type="entry name" value="LEUCINE-RICH REPEAT-CONTAINING PROTEIN"/>
    <property type="match status" value="1"/>
</dbReference>
<protein>
    <submittedName>
        <fullName evidence="3">Uncharacterized protein</fullName>
    </submittedName>
</protein>
<dbReference type="SMART" id="SM00368">
    <property type="entry name" value="LRR_RI"/>
    <property type="match status" value="3"/>
</dbReference>
<evidence type="ECO:0000256" key="1">
    <source>
        <dbReference type="ARBA" id="ARBA00022737"/>
    </source>
</evidence>
<dbReference type="SUPFAM" id="SSF52047">
    <property type="entry name" value="RNI-like"/>
    <property type="match status" value="1"/>
</dbReference>
<dbReference type="InterPro" id="IPR032675">
    <property type="entry name" value="LRR_dom_sf"/>
</dbReference>
<organism evidence="3 4">
    <name type="scientific">Stentor coeruleus</name>
    <dbReference type="NCBI Taxonomy" id="5963"/>
    <lineage>
        <taxon>Eukaryota</taxon>
        <taxon>Sar</taxon>
        <taxon>Alveolata</taxon>
        <taxon>Ciliophora</taxon>
        <taxon>Postciliodesmatophora</taxon>
        <taxon>Heterotrichea</taxon>
        <taxon>Heterotrichida</taxon>
        <taxon>Stentoridae</taxon>
        <taxon>Stentor</taxon>
    </lineage>
</organism>
<feature type="compositionally biased region" description="Basic residues" evidence="2">
    <location>
        <begin position="365"/>
        <end position="375"/>
    </location>
</feature>
<feature type="region of interest" description="Disordered" evidence="2">
    <location>
        <begin position="345"/>
        <end position="375"/>
    </location>
</feature>
<gene>
    <name evidence="3" type="ORF">SteCoe_27603</name>
</gene>
<dbReference type="InterPro" id="IPR052201">
    <property type="entry name" value="LRR-containing_regulator"/>
</dbReference>
<reference evidence="3 4" key="1">
    <citation type="submission" date="2016-11" db="EMBL/GenBank/DDBJ databases">
        <title>The macronuclear genome of Stentor coeruleus: a giant cell with tiny introns.</title>
        <authorList>
            <person name="Slabodnick M."/>
            <person name="Ruby J.G."/>
            <person name="Reiff S.B."/>
            <person name="Swart E.C."/>
            <person name="Gosai S."/>
            <person name="Prabakaran S."/>
            <person name="Witkowska E."/>
            <person name="Larue G.E."/>
            <person name="Fisher S."/>
            <person name="Freeman R.M."/>
            <person name="Gunawardena J."/>
            <person name="Chu W."/>
            <person name="Stover N.A."/>
            <person name="Gregory B.D."/>
            <person name="Nowacki M."/>
            <person name="Derisi J."/>
            <person name="Roy S.W."/>
            <person name="Marshall W.F."/>
            <person name="Sood P."/>
        </authorList>
    </citation>
    <scope>NUCLEOTIDE SEQUENCE [LARGE SCALE GENOMIC DNA]</scope>
    <source>
        <strain evidence="3">WM001</strain>
    </source>
</reference>
<proteinExistence type="predicted"/>
<keyword evidence="1" id="KW-0677">Repeat</keyword>
<name>A0A1R2BA92_9CILI</name>
<dbReference type="Pfam" id="PF13516">
    <property type="entry name" value="LRR_6"/>
    <property type="match status" value="2"/>
</dbReference>
<accession>A0A1R2BA92</accession>
<comment type="caution">
    <text evidence="3">The sequence shown here is derived from an EMBL/GenBank/DDBJ whole genome shotgun (WGS) entry which is preliminary data.</text>
</comment>